<dbReference type="PANTHER" id="PTHR10903">
    <property type="entry name" value="GTPASE, IMAP FAMILY MEMBER-RELATED"/>
    <property type="match status" value="1"/>
</dbReference>
<dbReference type="CDD" id="cd01852">
    <property type="entry name" value="AIG1"/>
    <property type="match status" value="1"/>
</dbReference>
<proteinExistence type="inferred from homology"/>
<evidence type="ECO:0000313" key="7">
    <source>
        <dbReference type="EMBL" id="CAK6434230.1"/>
    </source>
</evidence>
<evidence type="ECO:0000259" key="6">
    <source>
        <dbReference type="PROSITE" id="PS51720"/>
    </source>
</evidence>
<evidence type="ECO:0000256" key="4">
    <source>
        <dbReference type="SAM" id="Coils"/>
    </source>
</evidence>
<feature type="coiled-coil region" evidence="4">
    <location>
        <begin position="219"/>
        <end position="283"/>
    </location>
</feature>
<feature type="compositionally biased region" description="Polar residues" evidence="5">
    <location>
        <begin position="1"/>
        <end position="11"/>
    </location>
</feature>
<reference evidence="7" key="1">
    <citation type="submission" date="2023-12" db="EMBL/GenBank/DDBJ databases">
        <authorList>
            <person name="Brown T."/>
        </authorList>
    </citation>
    <scope>NUCLEOTIDE SEQUENCE</scope>
</reference>
<dbReference type="EMBL" id="OY882868">
    <property type="protein sequence ID" value="CAK6434230.1"/>
    <property type="molecule type" value="Genomic_DNA"/>
</dbReference>
<dbReference type="SUPFAM" id="SSF52540">
    <property type="entry name" value="P-loop containing nucleoside triphosphate hydrolases"/>
    <property type="match status" value="1"/>
</dbReference>
<dbReference type="Gene3D" id="3.40.50.300">
    <property type="entry name" value="P-loop containing nucleotide triphosphate hydrolases"/>
    <property type="match status" value="1"/>
</dbReference>
<gene>
    <name evidence="7" type="ORF">MPIPNATIZW_LOCUS2536</name>
</gene>
<organism evidence="7 8">
    <name type="scientific">Pipistrellus nathusii</name>
    <name type="common">Nathusius' pipistrelle</name>
    <dbReference type="NCBI Taxonomy" id="59473"/>
    <lineage>
        <taxon>Eukaryota</taxon>
        <taxon>Metazoa</taxon>
        <taxon>Chordata</taxon>
        <taxon>Craniata</taxon>
        <taxon>Vertebrata</taxon>
        <taxon>Euteleostomi</taxon>
        <taxon>Mammalia</taxon>
        <taxon>Eutheria</taxon>
        <taxon>Laurasiatheria</taxon>
        <taxon>Chiroptera</taxon>
        <taxon>Yangochiroptera</taxon>
        <taxon>Vespertilionidae</taxon>
        <taxon>Pipistrellus</taxon>
    </lineage>
</organism>
<keyword evidence="3" id="KW-0342">GTP-binding</keyword>
<keyword evidence="4" id="KW-0175">Coiled coil</keyword>
<dbReference type="PANTHER" id="PTHR10903:SF182">
    <property type="entry name" value="GTPASE IMAP FAMILY MEMBER 4"/>
    <property type="match status" value="1"/>
</dbReference>
<dbReference type="Proteomes" id="UP001314169">
    <property type="component" value="Chromosome 11"/>
</dbReference>
<feature type="region of interest" description="Disordered" evidence="5">
    <location>
        <begin position="1"/>
        <end position="21"/>
    </location>
</feature>
<accession>A0ABN9ZBP5</accession>
<comment type="similarity">
    <text evidence="1">Belongs to the TRAFAC class TrmE-Era-EngA-EngB-Septin-like GTPase superfamily. AIG1/Toc34/Toc159-like paraseptin GTPase family. IAN subfamily.</text>
</comment>
<evidence type="ECO:0000313" key="8">
    <source>
        <dbReference type="Proteomes" id="UP001314169"/>
    </source>
</evidence>
<keyword evidence="8" id="KW-1185">Reference proteome</keyword>
<protein>
    <recommendedName>
        <fullName evidence="6">AIG1-type G domain-containing protein</fullName>
    </recommendedName>
</protein>
<evidence type="ECO:0000256" key="2">
    <source>
        <dbReference type="ARBA" id="ARBA00022741"/>
    </source>
</evidence>
<dbReference type="PROSITE" id="PS51720">
    <property type="entry name" value="G_AIG1"/>
    <property type="match status" value="1"/>
</dbReference>
<feature type="domain" description="AIG1-type G" evidence="6">
    <location>
        <begin position="24"/>
        <end position="226"/>
    </location>
</feature>
<sequence length="326" mass="37719">MDITPYNFSEPRTSHGFGNQDPRNSQLRLVLVGKTGAGKSATGNSILGKKAFESSIASKSITKVCKKDSSTWHGREIVVVDTPGIFDTEESDVHTQREIANCIYLTSPGPHAMILVVPLGRYTKEEQKAVEKMLSMFGSKARRYMILLFTRKDDLDGMEFHDYLKEAPQGIQDLIEQFKDHYCEFNNKATGDEQEAQRTQLLDLVQRIVMENQGGFYTNKKYERAEVEIQKQIQIIQEQYRAELEKSKKQLSEEFEEKIRKLEDKLEQEKTKAEMEGKFKEREIYYSSKQQNARCEIDSKVTNIIDIILRILQDTFYIYSSLFDDD</sequence>
<name>A0ABN9ZBP5_PIPNA</name>
<dbReference type="InterPro" id="IPR045058">
    <property type="entry name" value="GIMA/IAN/Toc"/>
</dbReference>
<evidence type="ECO:0000256" key="1">
    <source>
        <dbReference type="ARBA" id="ARBA00008535"/>
    </source>
</evidence>
<dbReference type="InterPro" id="IPR027417">
    <property type="entry name" value="P-loop_NTPase"/>
</dbReference>
<keyword evidence="2" id="KW-0547">Nucleotide-binding</keyword>
<evidence type="ECO:0000256" key="3">
    <source>
        <dbReference type="ARBA" id="ARBA00023134"/>
    </source>
</evidence>
<dbReference type="Pfam" id="PF04548">
    <property type="entry name" value="AIG1"/>
    <property type="match status" value="1"/>
</dbReference>
<evidence type="ECO:0000256" key="5">
    <source>
        <dbReference type="SAM" id="MobiDB-lite"/>
    </source>
</evidence>
<dbReference type="InterPro" id="IPR006703">
    <property type="entry name" value="G_AIG1"/>
</dbReference>